<dbReference type="GO" id="GO:0004180">
    <property type="term" value="F:carboxypeptidase activity"/>
    <property type="evidence" value="ECO:0007669"/>
    <property type="project" value="UniProtKB-KW"/>
</dbReference>
<accession>A0AAE1HZN7</accession>
<proteinExistence type="predicted"/>
<name>A0AAE1HZN7_9NEOP</name>
<evidence type="ECO:0000313" key="2">
    <source>
        <dbReference type="Proteomes" id="UP001219518"/>
    </source>
</evidence>
<gene>
    <name evidence="1" type="ORF">KUF71_004895</name>
</gene>
<dbReference type="EMBL" id="JAHWGI010001411">
    <property type="protein sequence ID" value="KAK3930161.1"/>
    <property type="molecule type" value="Genomic_DNA"/>
</dbReference>
<evidence type="ECO:0000313" key="1">
    <source>
        <dbReference type="EMBL" id="KAK3930161.1"/>
    </source>
</evidence>
<protein>
    <submittedName>
        <fullName evidence="1">Serine carboxypeptidase-like 20</fullName>
    </submittedName>
</protein>
<organism evidence="1 2">
    <name type="scientific">Frankliniella fusca</name>
    <dbReference type="NCBI Taxonomy" id="407009"/>
    <lineage>
        <taxon>Eukaryota</taxon>
        <taxon>Metazoa</taxon>
        <taxon>Ecdysozoa</taxon>
        <taxon>Arthropoda</taxon>
        <taxon>Hexapoda</taxon>
        <taxon>Insecta</taxon>
        <taxon>Pterygota</taxon>
        <taxon>Neoptera</taxon>
        <taxon>Paraneoptera</taxon>
        <taxon>Thysanoptera</taxon>
        <taxon>Terebrantia</taxon>
        <taxon>Thripoidea</taxon>
        <taxon>Thripidae</taxon>
        <taxon>Frankliniella</taxon>
    </lineage>
</organism>
<keyword evidence="2" id="KW-1185">Reference proteome</keyword>
<comment type="caution">
    <text evidence="1">The sequence shown here is derived from an EMBL/GenBank/DDBJ whole genome shotgun (WGS) entry which is preliminary data.</text>
</comment>
<sequence length="33" mass="3514">MFLSEGPLGRQSCRAPVRCGAAYPVGRPVQPGR</sequence>
<dbReference type="AlphaFoldDB" id="A0AAE1HZN7"/>
<keyword evidence="1" id="KW-0645">Protease</keyword>
<keyword evidence="1" id="KW-0121">Carboxypeptidase</keyword>
<dbReference type="Proteomes" id="UP001219518">
    <property type="component" value="Unassembled WGS sequence"/>
</dbReference>
<reference evidence="1" key="2">
    <citation type="journal article" date="2023" name="BMC Genomics">
        <title>Pest status, molecular evolution, and epigenetic factors derived from the genome assembly of Frankliniella fusca, a thysanopteran phytovirus vector.</title>
        <authorList>
            <person name="Catto M.A."/>
            <person name="Labadie P.E."/>
            <person name="Jacobson A.L."/>
            <person name="Kennedy G.G."/>
            <person name="Srinivasan R."/>
            <person name="Hunt B.G."/>
        </authorList>
    </citation>
    <scope>NUCLEOTIDE SEQUENCE</scope>
    <source>
        <strain evidence="1">PL_HMW_Pooled</strain>
    </source>
</reference>
<reference evidence="1" key="1">
    <citation type="submission" date="2021-07" db="EMBL/GenBank/DDBJ databases">
        <authorList>
            <person name="Catto M.A."/>
            <person name="Jacobson A."/>
            <person name="Kennedy G."/>
            <person name="Labadie P."/>
            <person name="Hunt B.G."/>
            <person name="Srinivasan R."/>
        </authorList>
    </citation>
    <scope>NUCLEOTIDE SEQUENCE</scope>
    <source>
        <strain evidence="1">PL_HMW_Pooled</strain>
        <tissue evidence="1">Head</tissue>
    </source>
</reference>
<keyword evidence="1" id="KW-0378">Hydrolase</keyword>